<reference evidence="2" key="1">
    <citation type="submission" date="2021-01" db="EMBL/GenBank/DDBJ databases">
        <title>Caligus Genome Assembly.</title>
        <authorList>
            <person name="Gallardo-Escarate C."/>
        </authorList>
    </citation>
    <scope>NUCLEOTIDE SEQUENCE [LARGE SCALE GENOMIC DNA]</scope>
</reference>
<name>A0A7T8KA44_CALRO</name>
<organism evidence="1 2">
    <name type="scientific">Caligus rogercresseyi</name>
    <name type="common">Sea louse</name>
    <dbReference type="NCBI Taxonomy" id="217165"/>
    <lineage>
        <taxon>Eukaryota</taxon>
        <taxon>Metazoa</taxon>
        <taxon>Ecdysozoa</taxon>
        <taxon>Arthropoda</taxon>
        <taxon>Crustacea</taxon>
        <taxon>Multicrustacea</taxon>
        <taxon>Hexanauplia</taxon>
        <taxon>Copepoda</taxon>
        <taxon>Siphonostomatoida</taxon>
        <taxon>Caligidae</taxon>
        <taxon>Caligus</taxon>
    </lineage>
</organism>
<gene>
    <name evidence="1" type="ORF">FKW44_013201</name>
</gene>
<proteinExistence type="predicted"/>
<sequence>MGIHGGSHQRRRTEETPNLFLLYSNQDTVFIQNEDQHLTFLLEKLFISRRDGLVLIVSY</sequence>
<dbReference type="Proteomes" id="UP000595437">
    <property type="component" value="Chromosome 8"/>
</dbReference>
<dbReference type="AlphaFoldDB" id="A0A7T8KA44"/>
<evidence type="ECO:0000313" key="2">
    <source>
        <dbReference type="Proteomes" id="UP000595437"/>
    </source>
</evidence>
<accession>A0A7T8KA44</accession>
<protein>
    <submittedName>
        <fullName evidence="1">Uncharacterized protein</fullName>
    </submittedName>
</protein>
<keyword evidence="2" id="KW-1185">Reference proteome</keyword>
<evidence type="ECO:0000313" key="1">
    <source>
        <dbReference type="EMBL" id="QQP51758.1"/>
    </source>
</evidence>
<dbReference type="EMBL" id="CP045897">
    <property type="protein sequence ID" value="QQP51758.1"/>
    <property type="molecule type" value="Genomic_DNA"/>
</dbReference>